<dbReference type="NCBIfam" id="TIGR04183">
    <property type="entry name" value="Por_Secre_tail"/>
    <property type="match status" value="1"/>
</dbReference>
<dbReference type="InterPro" id="IPR043504">
    <property type="entry name" value="Peptidase_S1_PA_chymotrypsin"/>
</dbReference>
<keyword evidence="5" id="KW-1185">Reference proteome</keyword>
<evidence type="ECO:0000259" key="3">
    <source>
        <dbReference type="Pfam" id="PF18962"/>
    </source>
</evidence>
<dbReference type="InterPro" id="IPR009003">
    <property type="entry name" value="Peptidase_S1_PA"/>
</dbReference>
<sequence length="754" mass="82974">MKFKITLCFLLLGFLAQAQVTNQGKPKSWKLRNLELVTPISMPEFDLGALQREDKENENRKDIPWRFGHEFIIDYNMESSGSWHTLADGSRIWRIRFQSEGAKTMNFLFSDFYMPKGATLYLYSNDREDLLGAYDEKQNNEQRVLGTWLVKGEDIWLEYHEPADVLGQGKLEIFKLIHGYRTSESFTKSTLDLNDSGNCNYDVDCIINDIQDLKEINKKAVALMLVGGTSFCSGALVNNTSNDGTPYFLTANHCYSNPAQWAFRFNWISPNPVCASTTNSTSNNDFLQTASGAVLRARRAATDFCLVEITADLPDDWDLVWAGWDRSDITPTSTFGIHHPAGDIMKVCRDYNQPTPISNGGQSMWQINDWDLGVTEGGSSGSPLFDNNGRIIGQLFAGTAACAGTNDNGGSDIYGRFGVSWDAGPTASRRLREWLDPTNTNLVTLDYYPLAIIYQTDPQLAIFNLNNNPCSPTITPVVVLSNNGTNTLTSVQINYQLNNGTPMAYNWTGSLTTGQSVNVTLPEMTGTTGENTFTANVNNPNGGAMPDENADNNNVSETFNINVYPADTVMFSLLTDDYGNDTSWKLTDANNTVLYSGNNYASNQSYTEEFDLDAGCYTFTIDDSFGDGICCANGNGSYSLTTNGGGTTIVVGGDFDDFESVTFAIDENLSVTQTSFKDAFKVYPNPSSGIFNTVVTSTSAVNYQLYNMLGQVVTSGTFSTGKSSFDITWANNGVYVLQVTDVTGKTTNVKLIKE</sequence>
<dbReference type="SUPFAM" id="SSF50494">
    <property type="entry name" value="Trypsin-like serine proteases"/>
    <property type="match status" value="1"/>
</dbReference>
<organism evidence="4 5">
    <name type="scientific">Flavobacterium litorale</name>
    <dbReference type="NCBI Taxonomy" id="2856519"/>
    <lineage>
        <taxon>Bacteria</taxon>
        <taxon>Pseudomonadati</taxon>
        <taxon>Bacteroidota</taxon>
        <taxon>Flavobacteriia</taxon>
        <taxon>Flavobacteriales</taxon>
        <taxon>Flavobacteriaceae</taxon>
        <taxon>Flavobacterium</taxon>
    </lineage>
</organism>
<dbReference type="Pfam" id="PF18962">
    <property type="entry name" value="Por_Secre_tail"/>
    <property type="match status" value="1"/>
</dbReference>
<dbReference type="PANTHER" id="PTHR36234:SF5">
    <property type="entry name" value="LYSYL ENDOPEPTIDASE"/>
    <property type="match status" value="1"/>
</dbReference>
<name>A0ABX8V6W3_9FLAO</name>
<dbReference type="Gene3D" id="2.40.10.10">
    <property type="entry name" value="Trypsin-like serine proteases"/>
    <property type="match status" value="2"/>
</dbReference>
<dbReference type="PANTHER" id="PTHR36234">
    <property type="entry name" value="LYSYL ENDOPEPTIDASE"/>
    <property type="match status" value="1"/>
</dbReference>
<accession>A0ABX8V6W3</accession>
<evidence type="ECO:0000256" key="2">
    <source>
        <dbReference type="SAM" id="SignalP"/>
    </source>
</evidence>
<dbReference type="InterPro" id="IPR026444">
    <property type="entry name" value="Secre_tail"/>
</dbReference>
<dbReference type="RefSeq" id="WP_220640920.1">
    <property type="nucleotide sequence ID" value="NZ_CP080429.1"/>
</dbReference>
<feature type="signal peptide" evidence="2">
    <location>
        <begin position="1"/>
        <end position="18"/>
    </location>
</feature>
<gene>
    <name evidence="4" type="ORF">K1I41_01500</name>
</gene>
<evidence type="ECO:0000256" key="1">
    <source>
        <dbReference type="ARBA" id="ARBA00022729"/>
    </source>
</evidence>
<protein>
    <submittedName>
        <fullName evidence="4">T9SS type A sorting domain-containing protein</fullName>
    </submittedName>
</protein>
<reference evidence="4 5" key="1">
    <citation type="submission" date="2021-07" db="EMBL/GenBank/DDBJ databases">
        <title>Flavobacterium WSW3-B6 sp.nov, isolated from seaweed.</title>
        <authorList>
            <person name="Muhammad N."/>
            <person name="Ho H."/>
            <person name="Lee Y.-J."/>
            <person name="Nguyen T."/>
            <person name="Ho J."/>
            <person name="Kim S.-G."/>
        </authorList>
    </citation>
    <scope>NUCLEOTIDE SEQUENCE [LARGE SCALE GENOMIC DNA]</scope>
    <source>
        <strain evidence="4 5">WSW3-B6</strain>
    </source>
</reference>
<keyword evidence="1 2" id="KW-0732">Signal</keyword>
<evidence type="ECO:0000313" key="4">
    <source>
        <dbReference type="EMBL" id="QYJ68580.1"/>
    </source>
</evidence>
<proteinExistence type="predicted"/>
<dbReference type="Proteomes" id="UP000825381">
    <property type="component" value="Chromosome"/>
</dbReference>
<feature type="chain" id="PRO_5046170251" evidence="2">
    <location>
        <begin position="19"/>
        <end position="754"/>
    </location>
</feature>
<evidence type="ECO:0000313" key="5">
    <source>
        <dbReference type="Proteomes" id="UP000825381"/>
    </source>
</evidence>
<dbReference type="EMBL" id="CP080429">
    <property type="protein sequence ID" value="QYJ68580.1"/>
    <property type="molecule type" value="Genomic_DNA"/>
</dbReference>
<feature type="domain" description="Secretion system C-terminal sorting" evidence="3">
    <location>
        <begin position="682"/>
        <end position="752"/>
    </location>
</feature>